<proteinExistence type="inferred from homology"/>
<feature type="binding site" evidence="2">
    <location>
        <position position="336"/>
    </location>
    <ligand>
        <name>substrate</name>
    </ligand>
</feature>
<dbReference type="HAMAP" id="MF_00296">
    <property type="entry name" value="MetX_acyltransf"/>
    <property type="match status" value="1"/>
</dbReference>
<dbReference type="Gene3D" id="3.40.50.1820">
    <property type="entry name" value="alpha/beta hydrolase"/>
    <property type="match status" value="1"/>
</dbReference>
<comment type="similarity">
    <text evidence="2">Belongs to the AB hydrolase superfamily. MetX family.</text>
</comment>
<keyword evidence="2" id="KW-0963">Cytoplasm</keyword>
<dbReference type="InterPro" id="IPR029058">
    <property type="entry name" value="AB_hydrolase_fold"/>
</dbReference>
<feature type="active site" description="Nucleophile" evidence="2 3">
    <location>
        <position position="147"/>
    </location>
</feature>
<keyword evidence="2" id="KW-0486">Methionine biosynthesis</keyword>
<dbReference type="Pfam" id="PF00561">
    <property type="entry name" value="Abhydrolase_1"/>
    <property type="match status" value="1"/>
</dbReference>
<evidence type="ECO:0000256" key="3">
    <source>
        <dbReference type="PIRSR" id="PIRSR000443-1"/>
    </source>
</evidence>
<sequence length="362" mass="40702">MNDNGIKHKVERVEDTIKIGPLTLESGKILPDVTLRYERVGNPNLPAVLICHALTGSHQTVGTEEDPGWWRGFVGYDSPVDLQQYQAITFNVVGGCSGSSGPASYNADNNLYRLSFPFITVRDMVHAQYQALQKLAINHLRAVIGGSLGGMQTLEWGILYPQFMDQLFILAATPALSDYGIAFNRIGIHAIEQDPRWNEGNYEDSSDVKGFEVARMVGLVTYRSPSLFTNRFSREEKPAGDERPYYQVESYLRYQGEKITRRFDPNSYLYLLYAMNGHDIGRGRGGIQKAANQIQAEVVGVGFTGDLLYPPNDIHSFIQYTPKGFFHEVETAFGHDGFLVEYDKWGPIIRGHLAERSHKQTR</sequence>
<dbReference type="GO" id="GO:0005737">
    <property type="term" value="C:cytoplasm"/>
    <property type="evidence" value="ECO:0007669"/>
    <property type="project" value="UniProtKB-SubCell"/>
</dbReference>
<comment type="pathway">
    <text evidence="2">Amino-acid biosynthesis; L-methionine biosynthesis via de novo pathway; O-acetyl-L-homoserine from L-homoserine: step 1/1.</text>
</comment>
<evidence type="ECO:0000256" key="2">
    <source>
        <dbReference type="HAMAP-Rule" id="MF_00296"/>
    </source>
</evidence>
<feature type="binding site" evidence="2">
    <location>
        <position position="215"/>
    </location>
    <ligand>
        <name>substrate</name>
    </ligand>
</feature>
<dbReference type="PIRSF" id="PIRSF000443">
    <property type="entry name" value="Homoser_Ac_trans"/>
    <property type="match status" value="1"/>
</dbReference>
<dbReference type="OrthoDB" id="9800754at2"/>
<dbReference type="Proteomes" id="UP000031972">
    <property type="component" value="Unassembled WGS sequence"/>
</dbReference>
<keyword evidence="2 5" id="KW-0012">Acyltransferase</keyword>
<dbReference type="PANTHER" id="PTHR32268:SF11">
    <property type="entry name" value="HOMOSERINE O-ACETYLTRANSFERASE"/>
    <property type="match status" value="1"/>
</dbReference>
<accession>A0A0C2RG61</accession>
<feature type="active site" evidence="2 3">
    <location>
        <position position="335"/>
    </location>
</feature>
<comment type="subcellular location">
    <subcellularLocation>
        <location evidence="2">Cytoplasm</location>
    </subcellularLocation>
</comment>
<evidence type="ECO:0000259" key="4">
    <source>
        <dbReference type="Pfam" id="PF00561"/>
    </source>
</evidence>
<dbReference type="PANTHER" id="PTHR32268">
    <property type="entry name" value="HOMOSERINE O-ACETYLTRANSFERASE"/>
    <property type="match status" value="1"/>
</dbReference>
<evidence type="ECO:0000313" key="5">
    <source>
        <dbReference type="EMBL" id="KIL49185.1"/>
    </source>
</evidence>
<dbReference type="NCBIfam" id="NF001209">
    <property type="entry name" value="PRK00175.1"/>
    <property type="match status" value="1"/>
</dbReference>
<keyword evidence="2" id="KW-0028">Amino-acid biosynthesis</keyword>
<dbReference type="RefSeq" id="WP_052476824.1">
    <property type="nucleotide sequence ID" value="NZ_JXRR01000010.1"/>
</dbReference>
<dbReference type="SUPFAM" id="SSF53474">
    <property type="entry name" value="alpha/beta-Hydrolases"/>
    <property type="match status" value="1"/>
</dbReference>
<feature type="domain" description="AB hydrolase-1" evidence="4">
    <location>
        <begin position="46"/>
        <end position="258"/>
    </location>
</feature>
<dbReference type="InterPro" id="IPR000073">
    <property type="entry name" value="AB_hydrolase_1"/>
</dbReference>
<gene>
    <name evidence="2" type="primary">metXA</name>
    <name evidence="5" type="ORF">KR50_12200</name>
</gene>
<comment type="subunit">
    <text evidence="2">Homodimer.</text>
</comment>
<dbReference type="GO" id="GO:0004414">
    <property type="term" value="F:homoserine O-acetyltransferase activity"/>
    <property type="evidence" value="ECO:0007669"/>
    <property type="project" value="UniProtKB-UniRule"/>
</dbReference>
<dbReference type="NCBIfam" id="TIGR01392">
    <property type="entry name" value="homoserO_Ac_trn"/>
    <property type="match status" value="1"/>
</dbReference>
<feature type="active site" evidence="2 3">
    <location>
        <position position="306"/>
    </location>
</feature>
<dbReference type="UniPathway" id="UPA00051">
    <property type="reaction ID" value="UER00074"/>
</dbReference>
<dbReference type="GO" id="GO:0009092">
    <property type="term" value="P:homoserine metabolic process"/>
    <property type="evidence" value="ECO:0007669"/>
    <property type="project" value="TreeGrafter"/>
</dbReference>
<comment type="catalytic activity">
    <reaction evidence="2">
        <text>L-homoserine + acetyl-CoA = O-acetyl-L-homoserine + CoA</text>
        <dbReference type="Rhea" id="RHEA:13701"/>
        <dbReference type="ChEBI" id="CHEBI:57287"/>
        <dbReference type="ChEBI" id="CHEBI:57288"/>
        <dbReference type="ChEBI" id="CHEBI:57476"/>
        <dbReference type="ChEBI" id="CHEBI:57716"/>
        <dbReference type="EC" id="2.3.1.31"/>
    </reaction>
</comment>
<reference evidence="5 6" key="1">
    <citation type="submission" date="2015-01" db="EMBL/GenBank/DDBJ databases">
        <title>Jeotgalibacillus campisalis genome sequencing.</title>
        <authorList>
            <person name="Goh K.M."/>
            <person name="Chan K.-G."/>
            <person name="Yaakop A.S."/>
            <person name="Ee R."/>
            <person name="Gan H.M."/>
            <person name="Chan C.S."/>
        </authorList>
    </citation>
    <scope>NUCLEOTIDE SEQUENCE [LARGE SCALE GENOMIC DNA]</scope>
    <source>
        <strain evidence="5 6">SF-57</strain>
    </source>
</reference>
<evidence type="ECO:0000256" key="1">
    <source>
        <dbReference type="ARBA" id="ARBA00022679"/>
    </source>
</evidence>
<dbReference type="InterPro" id="IPR008220">
    <property type="entry name" value="HAT_MetX-like"/>
</dbReference>
<evidence type="ECO:0000313" key="6">
    <source>
        <dbReference type="Proteomes" id="UP000031972"/>
    </source>
</evidence>
<keyword evidence="6" id="KW-1185">Reference proteome</keyword>
<comment type="caution">
    <text evidence="2">Lacks conserved residue(s) required for the propagation of feature annotation.</text>
</comment>
<protein>
    <recommendedName>
        <fullName evidence="2">Homoserine O-acetyltransferase</fullName>
        <shortName evidence="2">HAT</shortName>
        <ecNumber evidence="2">2.3.1.31</ecNumber>
    </recommendedName>
    <alternativeName>
        <fullName evidence="2">Homoserine transacetylase</fullName>
        <shortName evidence="2">HTA</shortName>
    </alternativeName>
</protein>
<dbReference type="AlphaFoldDB" id="A0A0C2RG61"/>
<dbReference type="EMBL" id="JXRR01000010">
    <property type="protein sequence ID" value="KIL49185.1"/>
    <property type="molecule type" value="Genomic_DNA"/>
</dbReference>
<dbReference type="PATRIC" id="fig|220754.4.peg.1242"/>
<name>A0A0C2RG61_9BACL</name>
<dbReference type="EC" id="2.3.1.31" evidence="2"/>
<comment type="function">
    <text evidence="2">Transfers an acetyl group from acetyl-CoA to L-homoserine, forming acetyl-L-homoserine.</text>
</comment>
<keyword evidence="1 2" id="KW-0808">Transferase</keyword>
<organism evidence="5 6">
    <name type="scientific">Jeotgalibacillus campisalis</name>
    <dbReference type="NCBI Taxonomy" id="220754"/>
    <lineage>
        <taxon>Bacteria</taxon>
        <taxon>Bacillati</taxon>
        <taxon>Bacillota</taxon>
        <taxon>Bacilli</taxon>
        <taxon>Bacillales</taxon>
        <taxon>Caryophanaceae</taxon>
        <taxon>Jeotgalibacillus</taxon>
    </lineage>
</organism>
<comment type="caution">
    <text evidence="5">The sequence shown here is derived from an EMBL/GenBank/DDBJ whole genome shotgun (WGS) entry which is preliminary data.</text>
</comment>
<dbReference type="GO" id="GO:0009086">
    <property type="term" value="P:methionine biosynthetic process"/>
    <property type="evidence" value="ECO:0007669"/>
    <property type="project" value="UniProtKB-UniRule"/>
</dbReference>